<dbReference type="GeneID" id="40100577"/>
<reference evidence="1" key="2">
    <citation type="submission" date="2017-10" db="EMBL/GenBank/DDBJ databases">
        <authorList>
            <person name="Banno H."/>
            <person name="Chua N.-H."/>
        </authorList>
    </citation>
    <scope>NUCLEOTIDE SEQUENCE [LARGE SCALE GENOMIC DNA]</scope>
</reference>
<reference evidence="2 4" key="3">
    <citation type="submission" date="2019-06" db="EMBL/GenBank/DDBJ databases">
        <authorList>
            <person name="Bower L."/>
            <person name="Leinonen R."/>
        </authorList>
    </citation>
    <scope>NUCLEOTIDE SEQUENCE [LARGE SCALE GENOMIC DNA]</scope>
</reference>
<name>A0A2C9CXF6_9CAUD</name>
<accession>A0A2C9CXF6</accession>
<proteinExistence type="predicted"/>
<dbReference type="Proteomes" id="UP000240931">
    <property type="component" value="Segment"/>
</dbReference>
<protein>
    <submittedName>
        <fullName evidence="1">G159 protein</fullName>
    </submittedName>
</protein>
<dbReference type="RefSeq" id="YP_009623769.1">
    <property type="nucleotide sequence ID" value="NC_042116.1"/>
</dbReference>
<organism evidence="1 3">
    <name type="scientific">Yersinia phage fHe-Yen9-04</name>
    <dbReference type="NCBI Taxonomy" id="2052742"/>
    <lineage>
        <taxon>Viruses</taxon>
        <taxon>Duplodnaviria</taxon>
        <taxon>Heunggongvirae</taxon>
        <taxon>Uroviricota</taxon>
        <taxon>Caudoviricetes</taxon>
        <taxon>Eneladusvirus</taxon>
        <taxon>Eneladusvirus Yen904</taxon>
    </lineage>
</organism>
<sequence length="34" mass="3930">MRNLRPLYATVVTGNRTTRQCLLQILDNKDPSKI</sequence>
<evidence type="ECO:0000313" key="1">
    <source>
        <dbReference type="EMBL" id="SOK58436.1"/>
    </source>
</evidence>
<gene>
    <name evidence="1" type="primary">g159</name>
</gene>
<dbReference type="Proteomes" id="UP000317227">
    <property type="component" value="Segment"/>
</dbReference>
<evidence type="ECO:0000313" key="2">
    <source>
        <dbReference type="EMBL" id="VUE36205.1"/>
    </source>
</evidence>
<reference evidence="3" key="1">
    <citation type="submission" date="2017-10" db="EMBL/GenBank/DDBJ databases">
        <authorList>
            <person name="Skurnik M."/>
        </authorList>
    </citation>
    <scope>NUCLEOTIDE SEQUENCE [LARGE SCALE GENOMIC DNA]</scope>
</reference>
<keyword evidence="3" id="KW-1185">Reference proteome</keyword>
<evidence type="ECO:0000313" key="4">
    <source>
        <dbReference type="Proteomes" id="UP000317227"/>
    </source>
</evidence>
<evidence type="ECO:0000313" key="3">
    <source>
        <dbReference type="Proteomes" id="UP000240931"/>
    </source>
</evidence>
<dbReference type="EMBL" id="LR596615">
    <property type="protein sequence ID" value="VUE36205.1"/>
    <property type="molecule type" value="Genomic_DNA"/>
</dbReference>
<dbReference type="EMBL" id="LT960551">
    <property type="protein sequence ID" value="SOK58436.1"/>
    <property type="molecule type" value="Genomic_DNA"/>
</dbReference>
<dbReference type="KEGG" id="vg:40100577"/>